<feature type="compositionally biased region" description="Acidic residues" evidence="4">
    <location>
        <begin position="358"/>
        <end position="370"/>
    </location>
</feature>
<organism evidence="7 8">
    <name type="scientific">Gonium pectorale</name>
    <name type="common">Green alga</name>
    <dbReference type="NCBI Taxonomy" id="33097"/>
    <lineage>
        <taxon>Eukaryota</taxon>
        <taxon>Viridiplantae</taxon>
        <taxon>Chlorophyta</taxon>
        <taxon>core chlorophytes</taxon>
        <taxon>Chlorophyceae</taxon>
        <taxon>CS clade</taxon>
        <taxon>Chlamydomonadales</taxon>
        <taxon>Volvocaceae</taxon>
        <taxon>Gonium</taxon>
    </lineage>
</organism>
<dbReference type="OrthoDB" id="1710280at2759"/>
<dbReference type="InterPro" id="IPR003959">
    <property type="entry name" value="ATPase_AAA_core"/>
</dbReference>
<feature type="domain" description="ATPase AAA-type core" evidence="5">
    <location>
        <begin position="439"/>
        <end position="491"/>
    </location>
</feature>
<feature type="compositionally biased region" description="Low complexity" evidence="4">
    <location>
        <begin position="344"/>
        <end position="357"/>
    </location>
</feature>
<dbReference type="AlphaFoldDB" id="A0A150FYZ2"/>
<dbReference type="STRING" id="33097.A0A150FYZ2"/>
<dbReference type="Pfam" id="PF17862">
    <property type="entry name" value="AAA_lid_3"/>
    <property type="match status" value="1"/>
</dbReference>
<dbReference type="Gene3D" id="3.40.50.300">
    <property type="entry name" value="P-loop containing nucleotide triphosphate hydrolases"/>
    <property type="match status" value="2"/>
</dbReference>
<dbReference type="Pfam" id="PF00004">
    <property type="entry name" value="AAA"/>
    <property type="match status" value="2"/>
</dbReference>
<protein>
    <recommendedName>
        <fullName evidence="9">AAA+ ATPase domain-containing protein</fullName>
    </recommendedName>
</protein>
<evidence type="ECO:0000259" key="5">
    <source>
        <dbReference type="Pfam" id="PF00004"/>
    </source>
</evidence>
<dbReference type="GO" id="GO:0009507">
    <property type="term" value="C:chloroplast"/>
    <property type="evidence" value="ECO:0007669"/>
    <property type="project" value="TreeGrafter"/>
</dbReference>
<proteinExistence type="inferred from homology"/>
<gene>
    <name evidence="7" type="ORF">GPECTOR_116g354</name>
</gene>
<evidence type="ECO:0008006" key="9">
    <source>
        <dbReference type="Google" id="ProtNLM"/>
    </source>
</evidence>
<comment type="caution">
    <text evidence="7">The sequence shown here is derived from an EMBL/GenBank/DDBJ whole genome shotgun (WGS) entry which is preliminary data.</text>
</comment>
<feature type="region of interest" description="Disordered" evidence="4">
    <location>
        <begin position="74"/>
        <end position="115"/>
    </location>
</feature>
<feature type="region of interest" description="Disordered" evidence="4">
    <location>
        <begin position="196"/>
        <end position="232"/>
    </location>
</feature>
<dbReference type="GO" id="GO:0016887">
    <property type="term" value="F:ATP hydrolysis activity"/>
    <property type="evidence" value="ECO:0007669"/>
    <property type="project" value="InterPro"/>
</dbReference>
<dbReference type="InterPro" id="IPR027417">
    <property type="entry name" value="P-loop_NTPase"/>
</dbReference>
<dbReference type="PROSITE" id="PS00674">
    <property type="entry name" value="AAA"/>
    <property type="match status" value="1"/>
</dbReference>
<feature type="region of interest" description="Disordered" evidence="4">
    <location>
        <begin position="326"/>
        <end position="372"/>
    </location>
</feature>
<dbReference type="SUPFAM" id="SSF52540">
    <property type="entry name" value="P-loop containing nucleoside triphosphate hydrolases"/>
    <property type="match status" value="2"/>
</dbReference>
<name>A0A150FYZ2_GONPE</name>
<evidence type="ECO:0000256" key="1">
    <source>
        <dbReference type="ARBA" id="ARBA00022741"/>
    </source>
</evidence>
<feature type="domain" description="ATPase AAA-type core" evidence="5">
    <location>
        <begin position="131"/>
        <end position="262"/>
    </location>
</feature>
<dbReference type="GO" id="GO:0005524">
    <property type="term" value="F:ATP binding"/>
    <property type="evidence" value="ECO:0007669"/>
    <property type="project" value="UniProtKB-KW"/>
</dbReference>
<dbReference type="InterPro" id="IPR003960">
    <property type="entry name" value="ATPase_AAA_CS"/>
</dbReference>
<reference evidence="8" key="1">
    <citation type="journal article" date="2016" name="Nat. Commun.">
        <title>The Gonium pectorale genome demonstrates co-option of cell cycle regulation during the evolution of multicellularity.</title>
        <authorList>
            <person name="Hanschen E.R."/>
            <person name="Marriage T.N."/>
            <person name="Ferris P.J."/>
            <person name="Hamaji T."/>
            <person name="Toyoda A."/>
            <person name="Fujiyama A."/>
            <person name="Neme R."/>
            <person name="Noguchi H."/>
            <person name="Minakuchi Y."/>
            <person name="Suzuki M."/>
            <person name="Kawai-Toyooka H."/>
            <person name="Smith D.R."/>
            <person name="Sparks H."/>
            <person name="Anderson J."/>
            <person name="Bakaric R."/>
            <person name="Luria V."/>
            <person name="Karger A."/>
            <person name="Kirschner M.W."/>
            <person name="Durand P.M."/>
            <person name="Michod R.E."/>
            <person name="Nozaki H."/>
            <person name="Olson B.J."/>
        </authorList>
    </citation>
    <scope>NUCLEOTIDE SEQUENCE [LARGE SCALE GENOMIC DNA]</scope>
    <source>
        <strain evidence="8">NIES-2863</strain>
    </source>
</reference>
<evidence type="ECO:0000256" key="3">
    <source>
        <dbReference type="RuleBase" id="RU003651"/>
    </source>
</evidence>
<dbReference type="Gene3D" id="1.10.8.60">
    <property type="match status" value="1"/>
</dbReference>
<dbReference type="InterPro" id="IPR050168">
    <property type="entry name" value="AAA_ATPase_domain"/>
</dbReference>
<evidence type="ECO:0000259" key="6">
    <source>
        <dbReference type="Pfam" id="PF17862"/>
    </source>
</evidence>
<keyword evidence="1 3" id="KW-0547">Nucleotide-binding</keyword>
<evidence type="ECO:0000256" key="2">
    <source>
        <dbReference type="ARBA" id="ARBA00022840"/>
    </source>
</evidence>
<keyword evidence="2 3" id="KW-0067">ATP-binding</keyword>
<evidence type="ECO:0000256" key="4">
    <source>
        <dbReference type="SAM" id="MobiDB-lite"/>
    </source>
</evidence>
<dbReference type="InterPro" id="IPR041569">
    <property type="entry name" value="AAA_lid_3"/>
</dbReference>
<comment type="similarity">
    <text evidence="3">Belongs to the AAA ATPase family.</text>
</comment>
<feature type="domain" description="AAA ATPase AAA+ lid" evidence="6">
    <location>
        <begin position="288"/>
        <end position="321"/>
    </location>
</feature>
<evidence type="ECO:0000313" key="8">
    <source>
        <dbReference type="Proteomes" id="UP000075714"/>
    </source>
</evidence>
<dbReference type="PANTHER" id="PTHR23077">
    <property type="entry name" value="AAA-FAMILY ATPASE"/>
    <property type="match status" value="1"/>
</dbReference>
<sequence length="520" mass="52969">MSSQFGPPCLAAYLADGSAPRLPAGASWIALSPDTLAAARISAGTIILVRRGGGEGLVGVSARVVPQGPAAAAASPAALRSPGPGTPLAGGSSAFGPAPELLSPDPATGAPPQPQSLWRLCGLRLGLPDPWDGESESSLRGIFAAASALAPSLVFIDEVDALAPARGGGGGGSAHHAAPADVASRLVTAMLTLLDGAPEESPSPPSHHSASPSSCSSSSPSSSQPPPPRPRPVVVIAATNRPDALDPALRRPGRLERELEVGVPSAAARLEILEARLRSVRHRLSAADVAALAAAAHGFVSADLAALVDEAALGALRRLVAARERRRQQIPQRQHGGGGGQAGAKGPAEGQAEGQEAAAEEAEEEAEEEAVVTLQDFKTAETRVRPSALREVAVEVPDVRWSDIGGVAAVKQALREAVEWPHKAAGALSRLGAQPPRGVLLYGPPGCSKTLLARAVAAEAGLNFLAVKAGELASKYVGESEKVAMRHFEAALTTVQPSAPPSARMTQLYERMQRAALAAS</sequence>
<dbReference type="EMBL" id="LSYV01000116">
    <property type="protein sequence ID" value="KXZ42822.1"/>
    <property type="molecule type" value="Genomic_DNA"/>
</dbReference>
<dbReference type="PANTHER" id="PTHR23077:SF27">
    <property type="entry name" value="ATPASE FAMILY GENE 2 PROTEIN HOMOLOG A"/>
    <property type="match status" value="1"/>
</dbReference>
<dbReference type="Proteomes" id="UP000075714">
    <property type="component" value="Unassembled WGS sequence"/>
</dbReference>
<accession>A0A150FYZ2</accession>
<keyword evidence="8" id="KW-1185">Reference proteome</keyword>
<feature type="compositionally biased region" description="Low complexity" evidence="4">
    <location>
        <begin position="206"/>
        <end position="222"/>
    </location>
</feature>
<feature type="compositionally biased region" description="Low complexity" evidence="4">
    <location>
        <begin position="74"/>
        <end position="83"/>
    </location>
</feature>
<evidence type="ECO:0000313" key="7">
    <source>
        <dbReference type="EMBL" id="KXZ42822.1"/>
    </source>
</evidence>